<reference evidence="3" key="1">
    <citation type="journal article" date="2016" name="Front. Microbiol.">
        <title>Genome Sequence of the Piezophilic, Mesophilic Sulfate-Reducing Bacterium Desulfovibrio indicus J2T.</title>
        <authorList>
            <person name="Cao J."/>
            <person name="Maignien L."/>
            <person name="Shao Z."/>
            <person name="Alain K."/>
            <person name="Jebbar M."/>
        </authorList>
    </citation>
    <scope>NUCLEOTIDE SEQUENCE</scope>
    <source>
        <strain evidence="3">DSM 16372</strain>
    </source>
</reference>
<keyword evidence="1" id="KW-1133">Transmembrane helix</keyword>
<name>A0AAV4ZJQ9_9HYPH</name>
<feature type="transmembrane region" description="Helical" evidence="1">
    <location>
        <begin position="43"/>
        <end position="70"/>
    </location>
</feature>
<feature type="signal peptide" evidence="2">
    <location>
        <begin position="1"/>
        <end position="27"/>
    </location>
</feature>
<keyword evidence="2" id="KW-0732">Signal</keyword>
<keyword evidence="4" id="KW-1185">Reference proteome</keyword>
<evidence type="ECO:0000313" key="4">
    <source>
        <dbReference type="Proteomes" id="UP001055247"/>
    </source>
</evidence>
<evidence type="ECO:0000256" key="2">
    <source>
        <dbReference type="SAM" id="SignalP"/>
    </source>
</evidence>
<evidence type="ECO:0000313" key="3">
    <source>
        <dbReference type="EMBL" id="GJD88158.1"/>
    </source>
</evidence>
<dbReference type="Proteomes" id="UP001055247">
    <property type="component" value="Unassembled WGS sequence"/>
</dbReference>
<dbReference type="EMBL" id="BPQO01000006">
    <property type="protein sequence ID" value="GJD88158.1"/>
    <property type="molecule type" value="Genomic_DNA"/>
</dbReference>
<dbReference type="AlphaFoldDB" id="A0AAV4ZJQ9"/>
<proteinExistence type="predicted"/>
<organism evidence="3 4">
    <name type="scientific">Methylobacterium hispanicum</name>
    <dbReference type="NCBI Taxonomy" id="270350"/>
    <lineage>
        <taxon>Bacteria</taxon>
        <taxon>Pseudomonadati</taxon>
        <taxon>Pseudomonadota</taxon>
        <taxon>Alphaproteobacteria</taxon>
        <taxon>Hyphomicrobiales</taxon>
        <taxon>Methylobacteriaceae</taxon>
        <taxon>Methylobacterium</taxon>
    </lineage>
</organism>
<evidence type="ECO:0000256" key="1">
    <source>
        <dbReference type="SAM" id="Phobius"/>
    </source>
</evidence>
<reference evidence="3" key="2">
    <citation type="submission" date="2021-08" db="EMBL/GenBank/DDBJ databases">
        <authorList>
            <person name="Tani A."/>
            <person name="Ola A."/>
            <person name="Ogura Y."/>
            <person name="Katsura K."/>
            <person name="Hayashi T."/>
        </authorList>
    </citation>
    <scope>NUCLEOTIDE SEQUENCE</scope>
    <source>
        <strain evidence="3">DSM 16372</strain>
    </source>
</reference>
<comment type="caution">
    <text evidence="3">The sequence shown here is derived from an EMBL/GenBank/DDBJ whole genome shotgun (WGS) entry which is preliminary data.</text>
</comment>
<protein>
    <submittedName>
        <fullName evidence="3">Uncharacterized protein</fullName>
    </submittedName>
</protein>
<keyword evidence="1" id="KW-0812">Transmembrane</keyword>
<feature type="chain" id="PRO_5043360578" evidence="2">
    <location>
        <begin position="28"/>
        <end position="179"/>
    </location>
</feature>
<dbReference type="RefSeq" id="WP_066926181.1">
    <property type="nucleotide sequence ID" value="NZ_BPQO01000006.1"/>
</dbReference>
<keyword evidence="1" id="KW-0472">Membrane</keyword>
<sequence length="179" mass="18325">MTRKVLLAALALACAVFCIGFPVAAFAAEVATVGDTAVIVPWGQWVVAIAQTVTEILVPILVAGIGTILAKLFPPARMLLTDALVESTLRKWLAFGLNEVAGAARDKTLSFNVGSAVVAAALSRATDRASVNAISAWVLKQAGGEAEVAKKLTRMLSLEPDAIGSEVAGAAAAQVGART</sequence>
<accession>A0AAV4ZJQ9</accession>
<gene>
    <name evidence="3" type="ORF">BHAOGJBA_1671</name>
</gene>